<feature type="chain" id="PRO_5042163283" evidence="2">
    <location>
        <begin position="21"/>
        <end position="1698"/>
    </location>
</feature>
<accession>A0AAD9G6R6</accession>
<feature type="compositionally biased region" description="Polar residues" evidence="1">
    <location>
        <begin position="126"/>
        <end position="141"/>
    </location>
</feature>
<keyword evidence="2" id="KW-0732">Signal</keyword>
<sequence length="1698" mass="195274">MTTWGPLTLFIRFILNGAIAIAVLQHKSQLPHGLAADNGLRHIGNGQQSYQDGARNRASLKNKYPVSNSHIGTSLSEGPPFLLKSSRQLLQGGTKGSSLVPEIAFVSRNHDKLISRERTNPLFPGGSTQTSIYSTHNNGKRPNSGLESIEPPEDILMSGNYDLGIPPEDMEALRAVLDDIDPDDEGCEDEDQNHPLSDILFKYWGCEPDPRSKLLQLAERFNEESKKTNDLGEICKNMGLEAPIKVKRELAVAMVREMFNRRVRPKGYLERFMDELGISKLLQYLFPSKPDKMPSKWRFGIELKDPNVEIEPLSENALRGYLGVAYYTHIEELAKFNPEKARRILTIIHRIYTPPILYTDLHPDREPTDQDLFNDSENLKKAQCNIYKKFIDTYPDLKWPVDDEGFLDIYNLWYPEDKADHANTLPELMKETYGPGSDLATPNFHYRFIAIPAISCTAGLATGTLLHRGISMLAGLIGGINAQLMVENVLHPKMCSAAVALLTWAGMSRDMTVKGDIFSVAIKNLVDNGMEDPQPLVSAVYSGLIPRNKIVEPLERFVIHCTLTAFQRAMRLSREGKGIDTWNLLAKQVRRVAEVCLPICGVSVYRIMHFVACDLATSDDLPCAEGEEVLGSDISGDKEDPHDDYSNLYKEGNERIGLPQPNRELYERNAMLFTTFCLQAFSGMKSFKRVSDEDINKAEVFRQNMKDMNVPDEAWDNLRDKPIMPSTLDDVEKFARELEQNNGKLKRITLEREYGFDPMNDFLGESEQEKATRMQIELQEARDAVTGIATPKGYKLEMLKAISIMMYLREEWLLPRYKDFLKKQCTEFIATEVENMAENLDEKIQEFNISPKYNEEIKTDAIFLLAQRMFDAGTLDYDKIIQMAQAANIPKEVALDACSVATFTKLSQELAKWDLTTVTPEMINEVKERYRCKDLVFVNAISEIIKKTSAEAKKEMINSRNKMNWNLVEKHMSALLRGRNAVINAAASTIDSKLWYRLERAFRYNRPFIEHAFTRDEIIGTGPVARIANADWEQVDPPPKKSDLEIAKEEFEASIDSIEPIQIEGEDNETPAYRQMEISRLVEKGELDPEFECLPTEFHAGERPREKEYELEDDPPKDKFELQRPIMNSKYAYACWVVYCYRKRAVTQDDIKTVLTIFPFLEKLVERSDIDWRRLYARQRLRQKDSLGSKVDWLSELGCDKETAARVCAIAYEEDLLKRTGAFVEHIEDDIGDVEDSYFNPFDPSIYNRMNYLYSEKIPSELEMENVKKIQQFFSLSPEQIQEIHTKCFSVSLTVAMHHPMQFALGQYCANVMKESPKDWINAIEEQLKPVAKRICFDEKPFEMILRKAEYDYLFVEANKLMMQRTPGRDFMERAEYIIEEFKRLRVLDMSSGKPKLRFSIRAQTEGVMEEIMRAFIVSHCDLYGKMDQTKLDEMCAIYGLFGERRKELLNRIGRKFYHRFLGKFTDEEITMDCLKEVEHLHKTFEFEPKDVERVFNTHVCARIKEWYDPESGLDALKRLVVVLHGEDINRFIPFERSRRIQWFINIINDCINHGEKKAQTTLFTYPPDEFFDLRFEGGEENFDSLQGIINLATRVLRLTPEELRETRIIIGEELGGESLQKILHHIKGKDGFYVADEEMSRCIRALSVAPPDTMSIVKKELPPIQDYEPLRRLVMMLPCSDATLARGIKIIDALQQA</sequence>
<dbReference type="EMBL" id="JAHBMH010000073">
    <property type="protein sequence ID" value="KAK1932878.1"/>
    <property type="molecule type" value="Genomic_DNA"/>
</dbReference>
<name>A0AAD9G6R6_BABDI</name>
<evidence type="ECO:0000256" key="2">
    <source>
        <dbReference type="SAM" id="SignalP"/>
    </source>
</evidence>
<reference evidence="3" key="2">
    <citation type="submission" date="2021-05" db="EMBL/GenBank/DDBJ databases">
        <authorList>
            <person name="Pain A."/>
        </authorList>
    </citation>
    <scope>NUCLEOTIDE SEQUENCE</scope>
    <source>
        <strain evidence="3">1802A</strain>
    </source>
</reference>
<keyword evidence="4" id="KW-1185">Reference proteome</keyword>
<comment type="caution">
    <text evidence="3">The sequence shown here is derived from an EMBL/GenBank/DDBJ whole genome shotgun (WGS) entry which is preliminary data.</text>
</comment>
<evidence type="ECO:0000313" key="3">
    <source>
        <dbReference type="EMBL" id="KAK1932878.1"/>
    </source>
</evidence>
<dbReference type="Proteomes" id="UP001195914">
    <property type="component" value="Unassembled WGS sequence"/>
</dbReference>
<protein>
    <submittedName>
        <fullName evidence="3">Uncharacterized protein</fullName>
    </submittedName>
</protein>
<organism evidence="3 4">
    <name type="scientific">Babesia divergens</name>
    <dbReference type="NCBI Taxonomy" id="32595"/>
    <lineage>
        <taxon>Eukaryota</taxon>
        <taxon>Sar</taxon>
        <taxon>Alveolata</taxon>
        <taxon>Apicomplexa</taxon>
        <taxon>Aconoidasida</taxon>
        <taxon>Piroplasmida</taxon>
        <taxon>Babesiidae</taxon>
        <taxon>Babesia</taxon>
    </lineage>
</organism>
<evidence type="ECO:0000256" key="1">
    <source>
        <dbReference type="SAM" id="MobiDB-lite"/>
    </source>
</evidence>
<feature type="region of interest" description="Disordered" evidence="1">
    <location>
        <begin position="117"/>
        <end position="149"/>
    </location>
</feature>
<evidence type="ECO:0000313" key="4">
    <source>
        <dbReference type="Proteomes" id="UP001195914"/>
    </source>
</evidence>
<proteinExistence type="predicted"/>
<feature type="signal peptide" evidence="2">
    <location>
        <begin position="1"/>
        <end position="20"/>
    </location>
</feature>
<reference evidence="3" key="1">
    <citation type="journal article" date="2014" name="Nucleic Acids Res.">
        <title>The evolutionary dynamics of variant antigen genes in Babesia reveal a history of genomic innovation underlying host-parasite interaction.</title>
        <authorList>
            <person name="Jackson A.P."/>
            <person name="Otto T.D."/>
            <person name="Darby A."/>
            <person name="Ramaprasad A."/>
            <person name="Xia D."/>
            <person name="Echaide I.E."/>
            <person name="Farber M."/>
            <person name="Gahlot S."/>
            <person name="Gamble J."/>
            <person name="Gupta D."/>
            <person name="Gupta Y."/>
            <person name="Jackson L."/>
            <person name="Malandrin L."/>
            <person name="Malas T.B."/>
            <person name="Moussa E."/>
            <person name="Nair M."/>
            <person name="Reid A.J."/>
            <person name="Sanders M."/>
            <person name="Sharma J."/>
            <person name="Tracey A."/>
            <person name="Quail M.A."/>
            <person name="Weir W."/>
            <person name="Wastling J.M."/>
            <person name="Hall N."/>
            <person name="Willadsen P."/>
            <person name="Lingelbach K."/>
            <person name="Shiels B."/>
            <person name="Tait A."/>
            <person name="Berriman M."/>
            <person name="Allred D.R."/>
            <person name="Pain A."/>
        </authorList>
    </citation>
    <scope>NUCLEOTIDE SEQUENCE</scope>
    <source>
        <strain evidence="3">1802A</strain>
    </source>
</reference>
<gene>
    <name evidence="3" type="ORF">X943_001220</name>
</gene>